<evidence type="ECO:0000313" key="12">
    <source>
        <dbReference type="Proteomes" id="UP000484164"/>
    </source>
</evidence>
<dbReference type="GO" id="GO:0034257">
    <property type="term" value="F:nicotinamide riboside transmembrane transporter activity"/>
    <property type="evidence" value="ECO:0007669"/>
    <property type="project" value="InterPro"/>
</dbReference>
<evidence type="ECO:0000256" key="3">
    <source>
        <dbReference type="ARBA" id="ARBA00006669"/>
    </source>
</evidence>
<evidence type="ECO:0000256" key="9">
    <source>
        <dbReference type="ARBA" id="ARBA00023136"/>
    </source>
</evidence>
<evidence type="ECO:0000256" key="7">
    <source>
        <dbReference type="ARBA" id="ARBA00022692"/>
    </source>
</evidence>
<evidence type="ECO:0000256" key="5">
    <source>
        <dbReference type="ARBA" id="ARBA00022448"/>
    </source>
</evidence>
<feature type="transmembrane region" description="Helical" evidence="10">
    <location>
        <begin position="6"/>
        <end position="23"/>
    </location>
</feature>
<feature type="transmembrane region" description="Helical" evidence="10">
    <location>
        <begin position="164"/>
        <end position="182"/>
    </location>
</feature>
<dbReference type="GO" id="GO:0005886">
    <property type="term" value="C:plasma membrane"/>
    <property type="evidence" value="ECO:0007669"/>
    <property type="project" value="UniProtKB-SubCell"/>
</dbReference>
<protein>
    <recommendedName>
        <fullName evidence="4">Nicotinamide riboside transporter PnuC</fullName>
    </recommendedName>
</protein>
<dbReference type="Pfam" id="PF04973">
    <property type="entry name" value="NMN_transporter"/>
    <property type="match status" value="1"/>
</dbReference>
<dbReference type="EMBL" id="WBVQ01000001">
    <property type="protein sequence ID" value="KAB2817707.1"/>
    <property type="molecule type" value="Genomic_DNA"/>
</dbReference>
<keyword evidence="9 10" id="KW-0472">Membrane</keyword>
<reference evidence="11 12" key="1">
    <citation type="submission" date="2019-10" db="EMBL/GenBank/DDBJ databases">
        <title>Genome sequence of Phaeocystidibacter marisrubri JCM30614 (type strain).</title>
        <authorList>
            <person name="Bowman J.P."/>
        </authorList>
    </citation>
    <scope>NUCLEOTIDE SEQUENCE [LARGE SCALE GENOMIC DNA]</scope>
    <source>
        <strain evidence="11 12">JCM 30614</strain>
    </source>
</reference>
<dbReference type="PANTHER" id="PTHR36122">
    <property type="entry name" value="NICOTINAMIDE RIBOSIDE TRANSPORTER PNUC"/>
    <property type="match status" value="1"/>
</dbReference>
<comment type="subcellular location">
    <subcellularLocation>
        <location evidence="2">Cell membrane</location>
        <topology evidence="2">Multi-pass membrane protein</topology>
    </subcellularLocation>
</comment>
<keyword evidence="6" id="KW-1003">Cell membrane</keyword>
<evidence type="ECO:0000256" key="10">
    <source>
        <dbReference type="SAM" id="Phobius"/>
    </source>
</evidence>
<feature type="transmembrane region" description="Helical" evidence="10">
    <location>
        <begin position="55"/>
        <end position="72"/>
    </location>
</feature>
<dbReference type="Proteomes" id="UP000484164">
    <property type="component" value="Unassembled WGS sequence"/>
</dbReference>
<evidence type="ECO:0000256" key="1">
    <source>
        <dbReference type="ARBA" id="ARBA00002672"/>
    </source>
</evidence>
<keyword evidence="7 10" id="KW-0812">Transmembrane</keyword>
<dbReference type="OrthoDB" id="9791248at2"/>
<evidence type="ECO:0000313" key="11">
    <source>
        <dbReference type="EMBL" id="KAB2817707.1"/>
    </source>
</evidence>
<evidence type="ECO:0000256" key="4">
    <source>
        <dbReference type="ARBA" id="ARBA00017522"/>
    </source>
</evidence>
<dbReference type="AlphaFoldDB" id="A0A6L3ZIQ0"/>
<feature type="transmembrane region" description="Helical" evidence="10">
    <location>
        <begin position="93"/>
        <end position="110"/>
    </location>
</feature>
<gene>
    <name evidence="11" type="ORF">F8C82_04700</name>
</gene>
<dbReference type="InterPro" id="IPR006419">
    <property type="entry name" value="NMN_transpt_PnuC"/>
</dbReference>
<evidence type="ECO:0000256" key="6">
    <source>
        <dbReference type="ARBA" id="ARBA00022475"/>
    </source>
</evidence>
<organism evidence="11 12">
    <name type="scientific">Phaeocystidibacter marisrubri</name>
    <dbReference type="NCBI Taxonomy" id="1577780"/>
    <lineage>
        <taxon>Bacteria</taxon>
        <taxon>Pseudomonadati</taxon>
        <taxon>Bacteroidota</taxon>
        <taxon>Flavobacteriia</taxon>
        <taxon>Flavobacteriales</taxon>
        <taxon>Phaeocystidibacteraceae</taxon>
        <taxon>Phaeocystidibacter</taxon>
    </lineage>
</organism>
<evidence type="ECO:0000256" key="2">
    <source>
        <dbReference type="ARBA" id="ARBA00004651"/>
    </source>
</evidence>
<evidence type="ECO:0000256" key="8">
    <source>
        <dbReference type="ARBA" id="ARBA00022989"/>
    </source>
</evidence>
<keyword evidence="8 10" id="KW-1133">Transmembrane helix</keyword>
<dbReference type="PANTHER" id="PTHR36122:SF2">
    <property type="entry name" value="NICOTINAMIDE RIBOSIDE TRANSPORTER PNUC"/>
    <property type="match status" value="1"/>
</dbReference>
<comment type="function">
    <text evidence="1">Required for nicotinamide riboside transport across the inner membrane.</text>
</comment>
<proteinExistence type="inferred from homology"/>
<sequence length="205" mass="23174">MELFSLDTIEIAGVVLNIAYLILLIKRSVYCWPMGILGSGLSIFIFLNSQLYSEAILFFFYVLIGIYGWVKWAGNSDSSNQIQPIRWKVMQHISAISIGILTTLGLGYFFSSQTDASRPFEDALSTGFAFVASFLEARRVLTGWFYWIAINGFSIWLYADRGLILYSGLSVVYTAMSFYGYYSWRKAMIATSSFSDTQILDEPGF</sequence>
<dbReference type="NCBIfam" id="TIGR01528">
    <property type="entry name" value="NMN_trans_PnuC"/>
    <property type="match status" value="1"/>
</dbReference>
<keyword evidence="5" id="KW-0813">Transport</keyword>
<keyword evidence="12" id="KW-1185">Reference proteome</keyword>
<dbReference type="RefSeq" id="WP_151692395.1">
    <property type="nucleotide sequence ID" value="NZ_BMGX01000002.1"/>
</dbReference>
<feature type="transmembrane region" description="Helical" evidence="10">
    <location>
        <begin position="30"/>
        <end position="49"/>
    </location>
</feature>
<feature type="transmembrane region" description="Helical" evidence="10">
    <location>
        <begin position="140"/>
        <end position="158"/>
    </location>
</feature>
<comment type="caution">
    <text evidence="11">The sequence shown here is derived from an EMBL/GenBank/DDBJ whole genome shotgun (WGS) entry which is preliminary data.</text>
</comment>
<comment type="similarity">
    <text evidence="3">Belongs to the nicotinamide ribonucleoside (NR) uptake permease (TC 4.B.1) family.</text>
</comment>
<accession>A0A6L3ZIQ0</accession>
<name>A0A6L3ZIQ0_9FLAO</name>